<evidence type="ECO:0000313" key="5">
    <source>
        <dbReference type="RefSeq" id="XP_024878130.1"/>
    </source>
</evidence>
<dbReference type="InterPro" id="IPR002219">
    <property type="entry name" value="PKC_DAG/PE"/>
</dbReference>
<keyword evidence="2" id="KW-0862">Zinc</keyword>
<dbReference type="CTD" id="33203"/>
<dbReference type="PROSITE" id="PS50081">
    <property type="entry name" value="ZF_DAG_PE_2"/>
    <property type="match status" value="1"/>
</dbReference>
<protein>
    <submittedName>
        <fullName evidence="5">Protein kinase C delta type-like</fullName>
    </submittedName>
</protein>
<name>A0A6J1QBH8_9HYME</name>
<organism evidence="4 5">
    <name type="scientific">Temnothorax curvispinosus</name>
    <dbReference type="NCBI Taxonomy" id="300111"/>
    <lineage>
        <taxon>Eukaryota</taxon>
        <taxon>Metazoa</taxon>
        <taxon>Ecdysozoa</taxon>
        <taxon>Arthropoda</taxon>
        <taxon>Hexapoda</taxon>
        <taxon>Insecta</taxon>
        <taxon>Pterygota</taxon>
        <taxon>Neoptera</taxon>
        <taxon>Endopterygota</taxon>
        <taxon>Hymenoptera</taxon>
        <taxon>Apocrita</taxon>
        <taxon>Aculeata</taxon>
        <taxon>Formicoidea</taxon>
        <taxon>Formicidae</taxon>
        <taxon>Myrmicinae</taxon>
        <taxon>Temnothorax</taxon>
    </lineage>
</organism>
<proteinExistence type="predicted"/>
<gene>
    <name evidence="5" type="primary">LOC112458626</name>
</gene>
<dbReference type="AlphaFoldDB" id="A0A6J1QBH8"/>
<dbReference type="GeneID" id="112458626"/>
<dbReference type="Gene3D" id="3.30.60.20">
    <property type="match status" value="1"/>
</dbReference>
<dbReference type="OrthoDB" id="7698327at2759"/>
<dbReference type="GO" id="GO:0046872">
    <property type="term" value="F:metal ion binding"/>
    <property type="evidence" value="ECO:0007669"/>
    <property type="project" value="UniProtKB-KW"/>
</dbReference>
<dbReference type="InterPro" id="IPR046349">
    <property type="entry name" value="C1-like_sf"/>
</dbReference>
<dbReference type="RefSeq" id="XP_024878130.1">
    <property type="nucleotide sequence ID" value="XM_025022362.1"/>
</dbReference>
<dbReference type="PROSITE" id="PS00479">
    <property type="entry name" value="ZF_DAG_PE_1"/>
    <property type="match status" value="1"/>
</dbReference>
<dbReference type="CDD" id="cd20829">
    <property type="entry name" value="C1_PIK3R-like_rpt1"/>
    <property type="match status" value="1"/>
</dbReference>
<dbReference type="Proteomes" id="UP000504618">
    <property type="component" value="Unplaced"/>
</dbReference>
<feature type="domain" description="Phorbol-ester/DAG-type" evidence="3">
    <location>
        <begin position="43"/>
        <end position="94"/>
    </location>
</feature>
<feature type="non-terminal residue" evidence="5">
    <location>
        <position position="113"/>
    </location>
</feature>
<evidence type="ECO:0000256" key="2">
    <source>
        <dbReference type="ARBA" id="ARBA00022833"/>
    </source>
</evidence>
<accession>A0A6J1QBH8</accession>
<sequence>MLKGSLSPYLDTHNEEESSYVTLSNGPYAYVADSMSTEHNSYNHVLVDAYFVTPILCKHCEDYIWGTGKVGVKCKECHACFHIVCSDYSGQHLCQWTTKGHALPGQVHDKDKV</sequence>
<evidence type="ECO:0000259" key="3">
    <source>
        <dbReference type="PROSITE" id="PS50081"/>
    </source>
</evidence>
<dbReference type="Pfam" id="PF00130">
    <property type="entry name" value="C1_1"/>
    <property type="match status" value="1"/>
</dbReference>
<evidence type="ECO:0000256" key="1">
    <source>
        <dbReference type="ARBA" id="ARBA00022723"/>
    </source>
</evidence>
<dbReference type="SUPFAM" id="SSF57889">
    <property type="entry name" value="Cysteine-rich domain"/>
    <property type="match status" value="1"/>
</dbReference>
<evidence type="ECO:0000313" key="4">
    <source>
        <dbReference type="Proteomes" id="UP000504618"/>
    </source>
</evidence>
<reference evidence="5" key="1">
    <citation type="submission" date="2025-08" db="UniProtKB">
        <authorList>
            <consortium name="RefSeq"/>
        </authorList>
    </citation>
    <scope>IDENTIFICATION</scope>
    <source>
        <tissue evidence="5">Whole body</tissue>
    </source>
</reference>
<keyword evidence="1" id="KW-0479">Metal-binding</keyword>
<keyword evidence="4" id="KW-1185">Reference proteome</keyword>